<dbReference type="PANTHER" id="PTHR14969">
    <property type="entry name" value="SPHINGOSINE-1-PHOSPHATE PHOSPHOHYDROLASE"/>
    <property type="match status" value="1"/>
</dbReference>
<keyword evidence="2" id="KW-0812">Transmembrane</keyword>
<dbReference type="Pfam" id="PF01569">
    <property type="entry name" value="PAP2"/>
    <property type="match status" value="1"/>
</dbReference>
<feature type="region of interest" description="Disordered" evidence="1">
    <location>
        <begin position="150"/>
        <end position="174"/>
    </location>
</feature>
<accession>A0ABY5SP69</accession>
<evidence type="ECO:0000313" key="4">
    <source>
        <dbReference type="EMBL" id="UVI34936.1"/>
    </source>
</evidence>
<dbReference type="Proteomes" id="UP001064879">
    <property type="component" value="Chromosome"/>
</dbReference>
<gene>
    <name evidence="4" type="ORF">L1F31_12490</name>
</gene>
<dbReference type="InterPro" id="IPR000326">
    <property type="entry name" value="PAP2/HPO"/>
</dbReference>
<organism evidence="4 5">
    <name type="scientific">Brevibacterium spongiae</name>
    <dbReference type="NCBI Taxonomy" id="2909672"/>
    <lineage>
        <taxon>Bacteria</taxon>
        <taxon>Bacillati</taxon>
        <taxon>Actinomycetota</taxon>
        <taxon>Actinomycetes</taxon>
        <taxon>Micrococcales</taxon>
        <taxon>Brevibacteriaceae</taxon>
        <taxon>Brevibacterium</taxon>
    </lineage>
</organism>
<feature type="compositionally biased region" description="Low complexity" evidence="1">
    <location>
        <begin position="156"/>
        <end position="167"/>
    </location>
</feature>
<dbReference type="CDD" id="cd03392">
    <property type="entry name" value="PAP2_like_2"/>
    <property type="match status" value="1"/>
</dbReference>
<feature type="transmembrane region" description="Helical" evidence="2">
    <location>
        <begin position="215"/>
        <end position="234"/>
    </location>
</feature>
<feature type="domain" description="Phosphatidic acid phosphatase type 2/haloperoxidase" evidence="3">
    <location>
        <begin position="77"/>
        <end position="230"/>
    </location>
</feature>
<feature type="transmembrane region" description="Helical" evidence="2">
    <location>
        <begin position="121"/>
        <end position="138"/>
    </location>
</feature>
<dbReference type="Gene3D" id="1.20.144.10">
    <property type="entry name" value="Phosphatidic acid phosphatase type 2/haloperoxidase"/>
    <property type="match status" value="2"/>
</dbReference>
<keyword evidence="2" id="KW-0472">Membrane</keyword>
<name>A0ABY5SP69_9MICO</name>
<proteinExistence type="predicted"/>
<dbReference type="InterPro" id="IPR036938">
    <property type="entry name" value="PAP2/HPO_sf"/>
</dbReference>
<dbReference type="SUPFAM" id="SSF48317">
    <property type="entry name" value="Acid phosphatase/Vanadium-dependent haloperoxidase"/>
    <property type="match status" value="1"/>
</dbReference>
<evidence type="ECO:0000256" key="1">
    <source>
        <dbReference type="SAM" id="MobiDB-lite"/>
    </source>
</evidence>
<feature type="transmembrane region" description="Helical" evidence="2">
    <location>
        <begin position="45"/>
        <end position="73"/>
    </location>
</feature>
<dbReference type="RefSeq" id="WP_265417609.1">
    <property type="nucleotide sequence ID" value="NZ_CP093443.1"/>
</dbReference>
<sequence length="251" mass="26695">MWSCLPAILAVIAFGLWLRLDHIGPTGLDESWLSLVGIDHGSVPYWVAVALAEVGGGTGVAICTGVLTAFFALRKRFRAAIFLVTAMLAGIAASEVLKVIVTRLRPGDQLYESLGYSYPSGHSMGAAALATSLAIIAARAHHLRTRTEAVLPPQPDSQSQPAPAASARIDPTASPQPATKIGALKFHWSFVLAAVWILAMMWSRTALQVHWLTDALAGALLGIAVAVAVDEIWTRTAMRARSPRLAMWLAG</sequence>
<reference evidence="4" key="1">
    <citation type="submission" date="2022-03" db="EMBL/GenBank/DDBJ databases">
        <title>Brevibacterium spongiae sp. nov., isolated from marine sponge.</title>
        <authorList>
            <person name="Li Z."/>
            <person name="Zhang M."/>
        </authorList>
    </citation>
    <scope>NUCLEOTIDE SEQUENCE</scope>
    <source>
        <strain evidence="4">WHS-Z9</strain>
    </source>
</reference>
<feature type="transmembrane region" description="Helical" evidence="2">
    <location>
        <begin position="80"/>
        <end position="101"/>
    </location>
</feature>
<dbReference type="PANTHER" id="PTHR14969:SF13">
    <property type="entry name" value="AT30094P"/>
    <property type="match status" value="1"/>
</dbReference>
<feature type="transmembrane region" description="Helical" evidence="2">
    <location>
        <begin position="186"/>
        <end position="203"/>
    </location>
</feature>
<keyword evidence="2" id="KW-1133">Transmembrane helix</keyword>
<evidence type="ECO:0000256" key="2">
    <source>
        <dbReference type="SAM" id="Phobius"/>
    </source>
</evidence>
<protein>
    <submittedName>
        <fullName evidence="4">Phosphatase PAP2 family protein</fullName>
    </submittedName>
</protein>
<dbReference type="SMART" id="SM00014">
    <property type="entry name" value="acidPPc"/>
    <property type="match status" value="1"/>
</dbReference>
<keyword evidence="5" id="KW-1185">Reference proteome</keyword>
<dbReference type="EMBL" id="CP093443">
    <property type="protein sequence ID" value="UVI34936.1"/>
    <property type="molecule type" value="Genomic_DNA"/>
</dbReference>
<evidence type="ECO:0000259" key="3">
    <source>
        <dbReference type="SMART" id="SM00014"/>
    </source>
</evidence>
<evidence type="ECO:0000313" key="5">
    <source>
        <dbReference type="Proteomes" id="UP001064879"/>
    </source>
</evidence>